<organism evidence="1 2">
    <name type="scientific">Crucibulum laeve</name>
    <dbReference type="NCBI Taxonomy" id="68775"/>
    <lineage>
        <taxon>Eukaryota</taxon>
        <taxon>Fungi</taxon>
        <taxon>Dikarya</taxon>
        <taxon>Basidiomycota</taxon>
        <taxon>Agaricomycotina</taxon>
        <taxon>Agaricomycetes</taxon>
        <taxon>Agaricomycetidae</taxon>
        <taxon>Agaricales</taxon>
        <taxon>Agaricineae</taxon>
        <taxon>Nidulariaceae</taxon>
        <taxon>Crucibulum</taxon>
    </lineage>
</organism>
<dbReference type="AlphaFoldDB" id="A0A5C3LL52"/>
<sequence>MPVRLSSAGSTIPISIGVLLSVARQPTRASLAYLPTPLPHELLDTYFVVTPLLHDIAHCGALEKLKSSQPVFKVCTCFKELFCPSESRAYWKAVQ</sequence>
<reference evidence="1 2" key="1">
    <citation type="journal article" date="2019" name="Nat. Ecol. Evol.">
        <title>Megaphylogeny resolves global patterns of mushroom evolution.</title>
        <authorList>
            <person name="Varga T."/>
            <person name="Krizsan K."/>
            <person name="Foldi C."/>
            <person name="Dima B."/>
            <person name="Sanchez-Garcia M."/>
            <person name="Sanchez-Ramirez S."/>
            <person name="Szollosi G.J."/>
            <person name="Szarkandi J.G."/>
            <person name="Papp V."/>
            <person name="Albert L."/>
            <person name="Andreopoulos W."/>
            <person name="Angelini C."/>
            <person name="Antonin V."/>
            <person name="Barry K.W."/>
            <person name="Bougher N.L."/>
            <person name="Buchanan P."/>
            <person name="Buyck B."/>
            <person name="Bense V."/>
            <person name="Catcheside P."/>
            <person name="Chovatia M."/>
            <person name="Cooper J."/>
            <person name="Damon W."/>
            <person name="Desjardin D."/>
            <person name="Finy P."/>
            <person name="Geml J."/>
            <person name="Haridas S."/>
            <person name="Hughes K."/>
            <person name="Justo A."/>
            <person name="Karasinski D."/>
            <person name="Kautmanova I."/>
            <person name="Kiss B."/>
            <person name="Kocsube S."/>
            <person name="Kotiranta H."/>
            <person name="LaButti K.M."/>
            <person name="Lechner B.E."/>
            <person name="Liimatainen K."/>
            <person name="Lipzen A."/>
            <person name="Lukacs Z."/>
            <person name="Mihaltcheva S."/>
            <person name="Morgado L.N."/>
            <person name="Niskanen T."/>
            <person name="Noordeloos M.E."/>
            <person name="Ohm R.A."/>
            <person name="Ortiz-Santana B."/>
            <person name="Ovrebo C."/>
            <person name="Racz N."/>
            <person name="Riley R."/>
            <person name="Savchenko A."/>
            <person name="Shiryaev A."/>
            <person name="Soop K."/>
            <person name="Spirin V."/>
            <person name="Szebenyi C."/>
            <person name="Tomsovsky M."/>
            <person name="Tulloss R.E."/>
            <person name="Uehling J."/>
            <person name="Grigoriev I.V."/>
            <person name="Vagvolgyi C."/>
            <person name="Papp T."/>
            <person name="Martin F.M."/>
            <person name="Miettinen O."/>
            <person name="Hibbett D.S."/>
            <person name="Nagy L.G."/>
        </authorList>
    </citation>
    <scope>NUCLEOTIDE SEQUENCE [LARGE SCALE GENOMIC DNA]</scope>
    <source>
        <strain evidence="1 2">CBS 166.37</strain>
    </source>
</reference>
<dbReference type="Proteomes" id="UP000308652">
    <property type="component" value="Unassembled WGS sequence"/>
</dbReference>
<keyword evidence="2" id="KW-1185">Reference proteome</keyword>
<proteinExistence type="predicted"/>
<protein>
    <submittedName>
        <fullName evidence="1">Uncharacterized protein</fullName>
    </submittedName>
</protein>
<name>A0A5C3LL52_9AGAR</name>
<evidence type="ECO:0000313" key="1">
    <source>
        <dbReference type="EMBL" id="TFK33859.1"/>
    </source>
</evidence>
<accession>A0A5C3LL52</accession>
<evidence type="ECO:0000313" key="2">
    <source>
        <dbReference type="Proteomes" id="UP000308652"/>
    </source>
</evidence>
<gene>
    <name evidence="1" type="ORF">BDQ12DRAFT_690512</name>
</gene>
<dbReference type="EMBL" id="ML213640">
    <property type="protein sequence ID" value="TFK33859.1"/>
    <property type="molecule type" value="Genomic_DNA"/>
</dbReference>